<sequence length="75" mass="8443" precursor="true">MWLKVQVLLFVFGLIMLLGVQAEMDSREIQEEARGCIPKHKRCTWSGPKCCNNISCHCNISGTLCKCRPGLFGWG</sequence>
<feature type="signal peptide" evidence="5">
    <location>
        <begin position="1"/>
        <end position="22"/>
    </location>
</feature>
<dbReference type="CDD" id="cd12960">
    <property type="entry name" value="Spider_toxin"/>
    <property type="match status" value="1"/>
</dbReference>
<organism evidence="6">
    <name type="scientific">Cupiennius salei</name>
    <name type="common">American wandering spider</name>
    <dbReference type="NCBI Taxonomy" id="6928"/>
    <lineage>
        <taxon>Eukaryota</taxon>
        <taxon>Metazoa</taxon>
        <taxon>Ecdysozoa</taxon>
        <taxon>Arthropoda</taxon>
        <taxon>Chelicerata</taxon>
        <taxon>Arachnida</taxon>
        <taxon>Araneae</taxon>
        <taxon>Araneomorphae</taxon>
        <taxon>Entelegynae</taxon>
        <taxon>Lycosoidea</taxon>
        <taxon>Ctenidae</taxon>
        <taxon>Cupiennius</taxon>
    </lineage>
</organism>
<dbReference type="EMBL" id="MH754572">
    <property type="protein sequence ID" value="QDC23107.1"/>
    <property type="molecule type" value="mRNA"/>
</dbReference>
<dbReference type="InterPro" id="IPR004169">
    <property type="entry name" value="Spidertoxin"/>
</dbReference>
<evidence type="ECO:0000256" key="2">
    <source>
        <dbReference type="ARBA" id="ARBA00022525"/>
    </source>
</evidence>
<dbReference type="GO" id="GO:0005576">
    <property type="term" value="C:extracellular region"/>
    <property type="evidence" value="ECO:0007669"/>
    <property type="project" value="UniProtKB-SubCell"/>
</dbReference>
<keyword evidence="2" id="KW-0964">Secreted</keyword>
<keyword evidence="3" id="KW-0960">Knottin</keyword>
<evidence type="ECO:0000256" key="4">
    <source>
        <dbReference type="ARBA" id="ARBA00023157"/>
    </source>
</evidence>
<dbReference type="AlphaFoldDB" id="A0A4Y5UGL7"/>
<dbReference type="GO" id="GO:0008200">
    <property type="term" value="F:ion channel inhibitor activity"/>
    <property type="evidence" value="ECO:0007669"/>
    <property type="project" value="InterPro"/>
</dbReference>
<keyword evidence="4" id="KW-1015">Disulfide bond</keyword>
<accession>A0A4Y5UGL7</accession>
<evidence type="ECO:0000256" key="3">
    <source>
        <dbReference type="ARBA" id="ARBA00022854"/>
    </source>
</evidence>
<proteinExistence type="evidence at transcript level"/>
<feature type="chain" id="PRO_5021207861" evidence="5">
    <location>
        <begin position="23"/>
        <end position="75"/>
    </location>
</feature>
<comment type="subcellular location">
    <subcellularLocation>
        <location evidence="1">Secreted</location>
    </subcellularLocation>
</comment>
<evidence type="ECO:0000256" key="5">
    <source>
        <dbReference type="SAM" id="SignalP"/>
    </source>
</evidence>
<dbReference type="SUPFAM" id="SSF57059">
    <property type="entry name" value="omega toxin-like"/>
    <property type="match status" value="1"/>
</dbReference>
<keyword evidence="5" id="KW-0732">Signal</keyword>
<name>A0A4Y5UGL7_CUPSA</name>
<protein>
    <submittedName>
        <fullName evidence="6">Toxin 17</fullName>
    </submittedName>
</protein>
<dbReference type="Gene3D" id="4.10.40.10">
    <property type="match status" value="1"/>
</dbReference>
<reference evidence="6" key="1">
    <citation type="journal article" date="2019" name="Toxins">
        <title>The dual prey-inactivation strategy of spiders-in-depth venomic analysis of Cupiennius salei.</title>
        <authorList>
            <person name="Kuhn-Nentwig L."/>
            <person name="Langenegger N."/>
            <person name="Heller M."/>
            <person name="Koua D."/>
            <person name="Nentwig W."/>
        </authorList>
    </citation>
    <scope>NUCLEOTIDE SEQUENCE</scope>
    <source>
        <tissue evidence="6">Venom gland</tissue>
    </source>
</reference>
<evidence type="ECO:0000313" key="6">
    <source>
        <dbReference type="EMBL" id="QDC23107.1"/>
    </source>
</evidence>
<dbReference type="Pfam" id="PF02819">
    <property type="entry name" value="Toxin_9"/>
    <property type="match status" value="1"/>
</dbReference>
<evidence type="ECO:0000256" key="1">
    <source>
        <dbReference type="ARBA" id="ARBA00004613"/>
    </source>
</evidence>